<gene>
    <name evidence="4" type="ORF">IM816_06260</name>
</gene>
<evidence type="ECO:0000256" key="1">
    <source>
        <dbReference type="ARBA" id="ARBA00022741"/>
    </source>
</evidence>
<dbReference type="InterPro" id="IPR003593">
    <property type="entry name" value="AAA+_ATPase"/>
</dbReference>
<evidence type="ECO:0000313" key="5">
    <source>
        <dbReference type="Proteomes" id="UP001056681"/>
    </source>
</evidence>
<dbReference type="InterPro" id="IPR027417">
    <property type="entry name" value="P-loop_NTPase"/>
</dbReference>
<dbReference type="SMART" id="SM00382">
    <property type="entry name" value="AAA"/>
    <property type="match status" value="1"/>
</dbReference>
<feature type="domain" description="ABC transporter" evidence="3">
    <location>
        <begin position="2"/>
        <end position="206"/>
    </location>
</feature>
<dbReference type="SUPFAM" id="SSF52540">
    <property type="entry name" value="P-loop containing nucleoside triphosphate hydrolases"/>
    <property type="match status" value="1"/>
</dbReference>
<dbReference type="EMBL" id="CP063231">
    <property type="protein sequence ID" value="URL60296.1"/>
    <property type="molecule type" value="Genomic_DNA"/>
</dbReference>
<dbReference type="InterPro" id="IPR003439">
    <property type="entry name" value="ABC_transporter-like_ATP-bd"/>
</dbReference>
<name>A0ABY4T5W6_9GAMM</name>
<dbReference type="Pfam" id="PF00005">
    <property type="entry name" value="ABC_tran"/>
    <property type="match status" value="1"/>
</dbReference>
<protein>
    <submittedName>
        <fullName evidence="4">ATP-binding cassette domain-containing protein</fullName>
    </submittedName>
</protein>
<evidence type="ECO:0000256" key="2">
    <source>
        <dbReference type="ARBA" id="ARBA00022840"/>
    </source>
</evidence>
<dbReference type="PROSITE" id="PS50893">
    <property type="entry name" value="ABC_TRANSPORTER_2"/>
    <property type="match status" value="1"/>
</dbReference>
<keyword evidence="5" id="KW-1185">Reference proteome</keyword>
<dbReference type="Gene3D" id="3.40.50.300">
    <property type="entry name" value="P-loop containing nucleotide triphosphate hydrolases"/>
    <property type="match status" value="1"/>
</dbReference>
<dbReference type="Proteomes" id="UP001056681">
    <property type="component" value="Chromosome"/>
</dbReference>
<dbReference type="PANTHER" id="PTHR43119">
    <property type="entry name" value="ABC TRANSPORT PROTEIN ATP-BINDING COMPONENT-RELATED"/>
    <property type="match status" value="1"/>
</dbReference>
<keyword evidence="1" id="KW-0547">Nucleotide-binding</keyword>
<proteinExistence type="predicted"/>
<sequence length="206" mass="22291">MCNETPLLSVDDLLGPGVGPVSLTLAIGERVAIMGASGAGKSLFLRQLADLDPGEGHLSLRGERREALAGPAWRRRVMLVPAQSGWWAPTVDMHVDPSEKAHAATLAHRLRLPDDILTREVRVLSTGERQRLALIRALTRSPDVLLLDEPTSGLDPDAMAAVENLLIEYSREGTGIVMVTHDAGQARRVANRSFVMEKGRLAPAWA</sequence>
<evidence type="ECO:0000259" key="3">
    <source>
        <dbReference type="PROSITE" id="PS50893"/>
    </source>
</evidence>
<accession>A0ABY4T5W6</accession>
<keyword evidence="2 4" id="KW-0067">ATP-binding</keyword>
<evidence type="ECO:0000313" key="4">
    <source>
        <dbReference type="EMBL" id="URL60296.1"/>
    </source>
</evidence>
<reference evidence="4" key="1">
    <citation type="submission" date="2020-10" db="EMBL/GenBank/DDBJ databases">
        <title>Whole-genome sequence of Luteibacter sp. EIF3.</title>
        <authorList>
            <person name="Friedrich I."/>
            <person name="Hertel R."/>
            <person name="Daniel R."/>
        </authorList>
    </citation>
    <scope>NUCLEOTIDE SEQUENCE</scope>
    <source>
        <strain evidence="4">EIF3</strain>
    </source>
</reference>
<organism evidence="4 5">
    <name type="scientific">Luteibacter flocculans</name>
    <dbReference type="NCBI Taxonomy" id="2780091"/>
    <lineage>
        <taxon>Bacteria</taxon>
        <taxon>Pseudomonadati</taxon>
        <taxon>Pseudomonadota</taxon>
        <taxon>Gammaproteobacteria</taxon>
        <taxon>Lysobacterales</taxon>
        <taxon>Rhodanobacteraceae</taxon>
        <taxon>Luteibacter</taxon>
    </lineage>
</organism>
<dbReference type="GO" id="GO:0005524">
    <property type="term" value="F:ATP binding"/>
    <property type="evidence" value="ECO:0007669"/>
    <property type="project" value="UniProtKB-KW"/>
</dbReference>
<dbReference type="PANTHER" id="PTHR43119:SF1">
    <property type="entry name" value="ABC TRANSPORTER DOMAIN-CONTAINING PROTEIN"/>
    <property type="match status" value="1"/>
</dbReference>